<dbReference type="AlphaFoldDB" id="A0A8X6FK58"/>
<keyword evidence="2" id="KW-1185">Reference proteome</keyword>
<evidence type="ECO:0000313" key="2">
    <source>
        <dbReference type="Proteomes" id="UP000887116"/>
    </source>
</evidence>
<dbReference type="OrthoDB" id="6365484at2759"/>
<reference evidence="1" key="1">
    <citation type="submission" date="2020-07" db="EMBL/GenBank/DDBJ databases">
        <title>Multicomponent nature underlies the extraordinary mechanical properties of spider dragline silk.</title>
        <authorList>
            <person name="Kono N."/>
            <person name="Nakamura H."/>
            <person name="Mori M."/>
            <person name="Yoshida Y."/>
            <person name="Ohtoshi R."/>
            <person name="Malay A.D."/>
            <person name="Moran D.A.P."/>
            <person name="Tomita M."/>
            <person name="Numata K."/>
            <person name="Arakawa K."/>
        </authorList>
    </citation>
    <scope>NUCLEOTIDE SEQUENCE</scope>
</reference>
<proteinExistence type="predicted"/>
<dbReference type="InterPro" id="IPR029672">
    <property type="entry name" value="FAM199X_fam"/>
</dbReference>
<name>A0A8X6FK58_TRICU</name>
<organism evidence="1 2">
    <name type="scientific">Trichonephila clavata</name>
    <name type="common">Joro spider</name>
    <name type="synonym">Nephila clavata</name>
    <dbReference type="NCBI Taxonomy" id="2740835"/>
    <lineage>
        <taxon>Eukaryota</taxon>
        <taxon>Metazoa</taxon>
        <taxon>Ecdysozoa</taxon>
        <taxon>Arthropoda</taxon>
        <taxon>Chelicerata</taxon>
        <taxon>Arachnida</taxon>
        <taxon>Araneae</taxon>
        <taxon>Araneomorphae</taxon>
        <taxon>Entelegynae</taxon>
        <taxon>Araneoidea</taxon>
        <taxon>Nephilidae</taxon>
        <taxon>Trichonephila</taxon>
    </lineage>
</organism>
<dbReference type="EMBL" id="BMAO01002732">
    <property type="protein sequence ID" value="GFQ82870.1"/>
    <property type="molecule type" value="Genomic_DNA"/>
</dbReference>
<dbReference type="Pfam" id="PF15814">
    <property type="entry name" value="FAM199X"/>
    <property type="match status" value="1"/>
</dbReference>
<accession>A0A8X6FK58</accession>
<sequence>MLQLNGLMKKRALKRETCLWSHMLPNEQLNTLHALSEVTVHMSKREQMEVIKIIDPTAVIAPDDKEFALGIL</sequence>
<evidence type="ECO:0000313" key="1">
    <source>
        <dbReference type="EMBL" id="GFQ82870.1"/>
    </source>
</evidence>
<comment type="caution">
    <text evidence="1">The sequence shown here is derived from an EMBL/GenBank/DDBJ whole genome shotgun (WGS) entry which is preliminary data.</text>
</comment>
<dbReference type="Proteomes" id="UP000887116">
    <property type="component" value="Unassembled WGS sequence"/>
</dbReference>
<protein>
    <submittedName>
        <fullName evidence="1">Uncharacterized protein</fullName>
    </submittedName>
</protein>
<gene>
    <name evidence="1" type="ORF">TNCT_691391</name>
</gene>